<proteinExistence type="predicted"/>
<comment type="caution">
    <text evidence="2">The sequence shown here is derived from an EMBL/GenBank/DDBJ whole genome shotgun (WGS) entry which is preliminary data.</text>
</comment>
<feature type="non-terminal residue" evidence="2">
    <location>
        <position position="101"/>
    </location>
</feature>
<protein>
    <submittedName>
        <fullName evidence="2">Uncharacterized protein</fullName>
    </submittedName>
</protein>
<keyword evidence="3" id="KW-1185">Reference proteome</keyword>
<gene>
    <name evidence="2" type="ORF">pipiens_018688</name>
</gene>
<evidence type="ECO:0000256" key="1">
    <source>
        <dbReference type="SAM" id="MobiDB-lite"/>
    </source>
</evidence>
<accession>A0ABD1CBE1</accession>
<reference evidence="2 3" key="1">
    <citation type="submission" date="2024-05" db="EMBL/GenBank/DDBJ databases">
        <title>Culex pipiens pipiens assembly and annotation.</title>
        <authorList>
            <person name="Alout H."/>
            <person name="Durand T."/>
        </authorList>
    </citation>
    <scope>NUCLEOTIDE SEQUENCE [LARGE SCALE GENOMIC DNA]</scope>
    <source>
        <strain evidence="2">HA-2024</strain>
        <tissue evidence="2">Whole body</tissue>
    </source>
</reference>
<dbReference type="EMBL" id="JBEHCU010014431">
    <property type="protein sequence ID" value="KAL1373389.1"/>
    <property type="molecule type" value="Genomic_DNA"/>
</dbReference>
<feature type="region of interest" description="Disordered" evidence="1">
    <location>
        <begin position="77"/>
        <end position="101"/>
    </location>
</feature>
<evidence type="ECO:0000313" key="3">
    <source>
        <dbReference type="Proteomes" id="UP001562425"/>
    </source>
</evidence>
<dbReference type="AlphaFoldDB" id="A0ABD1CBE1"/>
<evidence type="ECO:0000313" key="2">
    <source>
        <dbReference type="EMBL" id="KAL1373389.1"/>
    </source>
</evidence>
<name>A0ABD1CBE1_CULPP</name>
<dbReference type="Proteomes" id="UP001562425">
    <property type="component" value="Unassembled WGS sequence"/>
</dbReference>
<sequence length="101" mass="11507">MSNRMQSVLDALKEADVRIYNKLVTDECDDLETFLSLDNNDYIRLEFTTKMIRAVQKIQKDCENELPLEEVFINAPIAQQAPANPPEATDGNIYSGIELEK</sequence>
<organism evidence="2 3">
    <name type="scientific">Culex pipiens pipiens</name>
    <name type="common">Northern house mosquito</name>
    <dbReference type="NCBI Taxonomy" id="38569"/>
    <lineage>
        <taxon>Eukaryota</taxon>
        <taxon>Metazoa</taxon>
        <taxon>Ecdysozoa</taxon>
        <taxon>Arthropoda</taxon>
        <taxon>Hexapoda</taxon>
        <taxon>Insecta</taxon>
        <taxon>Pterygota</taxon>
        <taxon>Neoptera</taxon>
        <taxon>Endopterygota</taxon>
        <taxon>Diptera</taxon>
        <taxon>Nematocera</taxon>
        <taxon>Culicoidea</taxon>
        <taxon>Culicidae</taxon>
        <taxon>Culicinae</taxon>
        <taxon>Culicini</taxon>
        <taxon>Culex</taxon>
        <taxon>Culex</taxon>
    </lineage>
</organism>